<dbReference type="AlphaFoldDB" id="A0AAD1RRD8"/>
<evidence type="ECO:0000313" key="2">
    <source>
        <dbReference type="EMBL" id="CAH2277120.1"/>
    </source>
</evidence>
<feature type="region of interest" description="Disordered" evidence="1">
    <location>
        <begin position="49"/>
        <end position="114"/>
    </location>
</feature>
<reference evidence="2" key="1">
    <citation type="submission" date="2022-03" db="EMBL/GenBank/DDBJ databases">
        <authorList>
            <person name="Alioto T."/>
            <person name="Alioto T."/>
            <person name="Gomez Garrido J."/>
        </authorList>
    </citation>
    <scope>NUCLEOTIDE SEQUENCE</scope>
</reference>
<evidence type="ECO:0000313" key="3">
    <source>
        <dbReference type="Proteomes" id="UP001295444"/>
    </source>
</evidence>
<keyword evidence="3" id="KW-1185">Reference proteome</keyword>
<sequence length="298" mass="33185">MSFLYPKTGKKARRTSGAYLGYTATRTAARGLEAELAVIYYSDWPPDHLPKPTTDMGRKTQKSQPGPSKESHNIGEMLQRPNSKMATRPEAGEHRSDSQTGTTTPGDSPIMSPAMTPLEAMADQDPQAPATKQDIANLLRELRHMTAANLDAVCTKVQAVSARTQTMETEVQDLKREVHNLLHSHTYLTLRVDLAEDCKRCANIKLRRVSDTIDQAELPQYLRWLMDSLLPHSQAKKIQLEGCYRINKSQQAPSDASRDIIVRYQSVADRNRILAAVKGKPSPDPEVPLSNATNRRVS</sequence>
<protein>
    <submittedName>
        <fullName evidence="2">Uncharacterized protein</fullName>
    </submittedName>
</protein>
<name>A0AAD1RRD8_PELCU</name>
<dbReference type="EMBL" id="OW240914">
    <property type="protein sequence ID" value="CAH2277120.1"/>
    <property type="molecule type" value="Genomic_DNA"/>
</dbReference>
<evidence type="ECO:0000256" key="1">
    <source>
        <dbReference type="SAM" id="MobiDB-lite"/>
    </source>
</evidence>
<dbReference type="Proteomes" id="UP001295444">
    <property type="component" value="Chromosome 03"/>
</dbReference>
<dbReference type="Gene3D" id="3.30.70.1820">
    <property type="entry name" value="L1 transposable element, RRM domain"/>
    <property type="match status" value="1"/>
</dbReference>
<proteinExistence type="predicted"/>
<gene>
    <name evidence="2" type="ORF">PECUL_23A019818</name>
</gene>
<feature type="region of interest" description="Disordered" evidence="1">
    <location>
        <begin position="278"/>
        <end position="298"/>
    </location>
</feature>
<organism evidence="2 3">
    <name type="scientific">Pelobates cultripes</name>
    <name type="common">Western spadefoot toad</name>
    <dbReference type="NCBI Taxonomy" id="61616"/>
    <lineage>
        <taxon>Eukaryota</taxon>
        <taxon>Metazoa</taxon>
        <taxon>Chordata</taxon>
        <taxon>Craniata</taxon>
        <taxon>Vertebrata</taxon>
        <taxon>Euteleostomi</taxon>
        <taxon>Amphibia</taxon>
        <taxon>Batrachia</taxon>
        <taxon>Anura</taxon>
        <taxon>Pelobatoidea</taxon>
        <taxon>Pelobatidae</taxon>
        <taxon>Pelobates</taxon>
    </lineage>
</organism>
<accession>A0AAD1RRD8</accession>